<protein>
    <submittedName>
        <fullName evidence="2">Uncharacterized protein</fullName>
    </submittedName>
</protein>
<keyword evidence="3" id="KW-1185">Reference proteome</keyword>
<organism evidence="2 3">
    <name type="scientific">Novosphingobium pituita</name>
    <dbReference type="NCBI Taxonomy" id="3056842"/>
    <lineage>
        <taxon>Bacteria</taxon>
        <taxon>Pseudomonadati</taxon>
        <taxon>Pseudomonadota</taxon>
        <taxon>Alphaproteobacteria</taxon>
        <taxon>Sphingomonadales</taxon>
        <taxon>Sphingomonadaceae</taxon>
        <taxon>Novosphingobium</taxon>
    </lineage>
</organism>
<dbReference type="EMBL" id="BTFW01000001">
    <property type="protein sequence ID" value="GMM60338.1"/>
    <property type="molecule type" value="Genomic_DNA"/>
</dbReference>
<name>A0ABQ6P4Z8_9SPHN</name>
<dbReference type="RefSeq" id="WP_317974140.1">
    <property type="nucleotide sequence ID" value="NZ_BTFW01000001.1"/>
</dbReference>
<comment type="caution">
    <text evidence="2">The sequence shown here is derived from an EMBL/GenBank/DDBJ whole genome shotgun (WGS) entry which is preliminary data.</text>
</comment>
<sequence>MLRHSENNPPSPRPIRPGSVGGMATRVVRAVLALAGKQAQLVDHREQPWASVTFSGTRHTLALRFTGWEACDEGEALIAALPLHDFSVTGALVVDVSLKRTDEVLVPDRMLEIELELLLLDQA</sequence>
<evidence type="ECO:0000256" key="1">
    <source>
        <dbReference type="SAM" id="MobiDB-lite"/>
    </source>
</evidence>
<reference evidence="2 3" key="1">
    <citation type="submission" date="2023-06" db="EMBL/GenBank/DDBJ databases">
        <title>Draft genome sequence of Novosphingobium sp. strain IK01.</title>
        <authorList>
            <person name="Hatamoto M."/>
            <person name="Ikarashi T."/>
            <person name="Yamaguchi T."/>
        </authorList>
    </citation>
    <scope>NUCLEOTIDE SEQUENCE [LARGE SCALE GENOMIC DNA]</scope>
    <source>
        <strain evidence="2 3">IK01</strain>
    </source>
</reference>
<gene>
    <name evidence="2" type="ORF">NUTIK01_11150</name>
</gene>
<proteinExistence type="predicted"/>
<accession>A0ABQ6P4Z8</accession>
<evidence type="ECO:0000313" key="3">
    <source>
        <dbReference type="Proteomes" id="UP001187221"/>
    </source>
</evidence>
<dbReference type="Proteomes" id="UP001187221">
    <property type="component" value="Unassembled WGS sequence"/>
</dbReference>
<feature type="region of interest" description="Disordered" evidence="1">
    <location>
        <begin position="1"/>
        <end position="21"/>
    </location>
</feature>
<evidence type="ECO:0000313" key="2">
    <source>
        <dbReference type="EMBL" id="GMM60338.1"/>
    </source>
</evidence>